<proteinExistence type="predicted"/>
<reference evidence="1 2" key="1">
    <citation type="submission" date="2016-10" db="EMBL/GenBank/DDBJ databases">
        <authorList>
            <person name="de Groot N.N."/>
        </authorList>
    </citation>
    <scope>NUCLEOTIDE SEQUENCE [LARGE SCALE GENOMIC DNA]</scope>
    <source>
        <strain evidence="1 2">DSM 15893</strain>
    </source>
</reference>
<dbReference type="GeneID" id="35870511"/>
<gene>
    <name evidence="1" type="ORF">SAMN03084138_02921</name>
</gene>
<dbReference type="Proteomes" id="UP000182692">
    <property type="component" value="Unassembled WGS sequence"/>
</dbReference>
<evidence type="ECO:0000313" key="2">
    <source>
        <dbReference type="Proteomes" id="UP000182692"/>
    </source>
</evidence>
<dbReference type="EMBL" id="FOWR01000022">
    <property type="protein sequence ID" value="SFP71816.1"/>
    <property type="molecule type" value="Genomic_DNA"/>
</dbReference>
<sequence>MKDIKPIFRNLEKMLRQSSWFDDGWEIYNRGDYIQLYKENWHNEAQGGIHFETYIEAREIKKKAFPICLHAEEDCPAQSEFIRKFLALEGDRITGWKGYRTIGSGYHVCQRTLPLNVKNLEQKLFEEFNRLRQLESGIEQVLREL</sequence>
<dbReference type="OrthoDB" id="5732788at2"/>
<dbReference type="RefSeq" id="WP_074927465.1">
    <property type="nucleotide sequence ID" value="NZ_FOWR01000022.1"/>
</dbReference>
<organism evidence="1 2">
    <name type="scientific">Enterovibrio norvegicus DSM 15893</name>
    <dbReference type="NCBI Taxonomy" id="1121869"/>
    <lineage>
        <taxon>Bacteria</taxon>
        <taxon>Pseudomonadati</taxon>
        <taxon>Pseudomonadota</taxon>
        <taxon>Gammaproteobacteria</taxon>
        <taxon>Vibrionales</taxon>
        <taxon>Vibrionaceae</taxon>
        <taxon>Enterovibrio</taxon>
    </lineage>
</organism>
<evidence type="ECO:0000313" key="1">
    <source>
        <dbReference type="EMBL" id="SFP71816.1"/>
    </source>
</evidence>
<accession>A0A1I5SNE0</accession>
<protein>
    <submittedName>
        <fullName evidence="1">Uncharacterized protein</fullName>
    </submittedName>
</protein>
<dbReference type="AlphaFoldDB" id="A0A1I5SNE0"/>
<name>A0A1I5SNE0_9GAMM</name>